<evidence type="ECO:0008006" key="3">
    <source>
        <dbReference type="Google" id="ProtNLM"/>
    </source>
</evidence>
<evidence type="ECO:0000313" key="2">
    <source>
        <dbReference type="Proteomes" id="UP000236728"/>
    </source>
</evidence>
<proteinExistence type="predicted"/>
<sequence>MAVVVIGGHTRNIGKTSVVAGLIAAMPERRWWAVKITQFGHGVCSANGEPCDCETAGHTIAVSEERERASGTDSSRYLAAGAAKSFWVRTRQGQLQEAMPRVRKLMDEAAQAGSDVIVESNSVLRFLRPDVFVSVVDASVADFKPSALRYLDRADALVLTGGELEHVAWSGVAPSLLRTKVVRVAPPEYVSAELVETVRARLPVLSVSR</sequence>
<dbReference type="AlphaFoldDB" id="A0A1H5SB32"/>
<gene>
    <name evidence="1" type="ORF">SAMN05421819_0138</name>
</gene>
<name>A0A1H5SB32_9BACT</name>
<reference evidence="1 2" key="1">
    <citation type="submission" date="2016-10" db="EMBL/GenBank/DDBJ databases">
        <authorList>
            <person name="de Groot N.N."/>
        </authorList>
    </citation>
    <scope>NUCLEOTIDE SEQUENCE [LARGE SCALE GENOMIC DNA]</scope>
    <source>
        <strain evidence="1 2">DSM 22489</strain>
    </source>
</reference>
<dbReference type="Gene3D" id="3.40.50.300">
    <property type="entry name" value="P-loop containing nucleotide triphosphate hydrolases"/>
    <property type="match status" value="1"/>
</dbReference>
<dbReference type="InterPro" id="IPR027417">
    <property type="entry name" value="P-loop_NTPase"/>
</dbReference>
<dbReference type="OrthoDB" id="114198at2"/>
<dbReference type="RefSeq" id="WP_103931119.1">
    <property type="nucleotide sequence ID" value="NZ_FNVA01000001.1"/>
</dbReference>
<dbReference type="Proteomes" id="UP000236728">
    <property type="component" value="Unassembled WGS sequence"/>
</dbReference>
<organism evidence="1 2">
    <name type="scientific">Bryocella elongata</name>
    <dbReference type="NCBI Taxonomy" id="863522"/>
    <lineage>
        <taxon>Bacteria</taxon>
        <taxon>Pseudomonadati</taxon>
        <taxon>Acidobacteriota</taxon>
        <taxon>Terriglobia</taxon>
        <taxon>Terriglobales</taxon>
        <taxon>Acidobacteriaceae</taxon>
        <taxon>Bryocella</taxon>
    </lineage>
</organism>
<evidence type="ECO:0000313" key="1">
    <source>
        <dbReference type="EMBL" id="SEF47863.1"/>
    </source>
</evidence>
<keyword evidence="2" id="KW-1185">Reference proteome</keyword>
<accession>A0A1H5SB32</accession>
<dbReference type="EMBL" id="FNVA01000001">
    <property type="protein sequence ID" value="SEF47863.1"/>
    <property type="molecule type" value="Genomic_DNA"/>
</dbReference>
<protein>
    <recommendedName>
        <fullName evidence="3">Molybdopterin-guanine dinucleotide biosynthesis protein B</fullName>
    </recommendedName>
</protein>